<feature type="transmembrane region" description="Helical" evidence="9">
    <location>
        <begin position="233"/>
        <end position="251"/>
    </location>
</feature>
<dbReference type="PANTHER" id="PTHR24231:SF15">
    <property type="entry name" value="2-OXOGLUTARATE RECEPTOR 1"/>
    <property type="match status" value="1"/>
</dbReference>
<evidence type="ECO:0000313" key="13">
    <source>
        <dbReference type="Proteomes" id="UP000290572"/>
    </source>
</evidence>
<feature type="domain" description="G-protein coupled receptors family 1 profile" evidence="10">
    <location>
        <begin position="42"/>
        <end position="294"/>
    </location>
</feature>
<dbReference type="PRINTS" id="PR01157">
    <property type="entry name" value="P2YPURNOCPTR"/>
</dbReference>
<dbReference type="Gene3D" id="1.20.1070.10">
    <property type="entry name" value="Rhodopsin 7-helix transmembrane proteins"/>
    <property type="match status" value="1"/>
</dbReference>
<evidence type="ECO:0000256" key="8">
    <source>
        <dbReference type="ARBA" id="ARBA00023224"/>
    </source>
</evidence>
<evidence type="ECO:0000259" key="10">
    <source>
        <dbReference type="PROSITE" id="PS50262"/>
    </source>
</evidence>
<comment type="caution">
    <text evidence="11">The sequence shown here is derived from an EMBL/GenBank/DDBJ whole genome shotgun (WGS) entry which is preliminary data.</text>
</comment>
<dbReference type="STRING" id="84645.A0A498NQQ3"/>
<feature type="transmembrane region" description="Helical" evidence="9">
    <location>
        <begin position="105"/>
        <end position="129"/>
    </location>
</feature>
<gene>
    <name evidence="12" type="ORF">ROHU_000766</name>
    <name evidence="11" type="ORF">ROHU_015323</name>
</gene>
<keyword evidence="5" id="KW-0297">G-protein coupled receptor</keyword>
<evidence type="ECO:0000256" key="2">
    <source>
        <dbReference type="ARBA" id="ARBA00022475"/>
    </source>
</evidence>
<protein>
    <submittedName>
        <fullName evidence="11">2-oxoglutarate receptor 1-like protein</fullName>
    </submittedName>
</protein>
<organism evidence="11 13">
    <name type="scientific">Labeo rohita</name>
    <name type="common">Indian major carp</name>
    <name type="synonym">Cyprinus rohita</name>
    <dbReference type="NCBI Taxonomy" id="84645"/>
    <lineage>
        <taxon>Eukaryota</taxon>
        <taxon>Metazoa</taxon>
        <taxon>Chordata</taxon>
        <taxon>Craniata</taxon>
        <taxon>Vertebrata</taxon>
        <taxon>Euteleostomi</taxon>
        <taxon>Actinopterygii</taxon>
        <taxon>Neopterygii</taxon>
        <taxon>Teleostei</taxon>
        <taxon>Ostariophysi</taxon>
        <taxon>Cypriniformes</taxon>
        <taxon>Cyprinidae</taxon>
        <taxon>Labeoninae</taxon>
        <taxon>Labeonini</taxon>
        <taxon>Labeo</taxon>
    </lineage>
</organism>
<dbReference type="AlphaFoldDB" id="A0A498NQQ3"/>
<dbReference type="InterPro" id="IPR000276">
    <property type="entry name" value="GPCR_Rhodpsn"/>
</dbReference>
<evidence type="ECO:0000256" key="1">
    <source>
        <dbReference type="ARBA" id="ARBA00004651"/>
    </source>
</evidence>
<sequence length="346" mass="39929">MSNPYYDSSNSSSDNCTNVDDLVKRYYLPAMYGAIFIIGVVGNIIALLVYVVKVRPWRSSTIIMVNLVITDLLFMISMPFLTYYYVSDDSWTLGVIMCRFTRFIFHFNLYGSILFLTCLAIFRYVVVLYPMHGRILKQKRWGTLACFLCWAIAVAEISPIFNHIQMEQHDNKTHCLDLASNQPEILWPYSWVLTVLGYLVPLIVVCVCYWRIMKVLKKGPHTGSSKRVRARRLIVVILTCFIVCFFPVHVLRALRIYTRLTPESDCMLDRWVHAAYIISRPIAVLNIILNLPLYTLSGDCFKQAFVEMFKCDRFMPKTKEVVKVAVISTPEIDIMKVQSSWDSAGD</sequence>
<evidence type="ECO:0000256" key="6">
    <source>
        <dbReference type="ARBA" id="ARBA00023136"/>
    </source>
</evidence>
<proteinExistence type="predicted"/>
<dbReference type="Pfam" id="PF00001">
    <property type="entry name" value="7tm_1"/>
    <property type="match status" value="1"/>
</dbReference>
<feature type="transmembrane region" description="Helical" evidence="9">
    <location>
        <begin position="141"/>
        <end position="161"/>
    </location>
</feature>
<dbReference type="GO" id="GO:0005886">
    <property type="term" value="C:plasma membrane"/>
    <property type="evidence" value="ECO:0007669"/>
    <property type="project" value="UniProtKB-SubCell"/>
</dbReference>
<dbReference type="EMBL" id="QBIY01011237">
    <property type="protein sequence ID" value="RXN33884.1"/>
    <property type="molecule type" value="Genomic_DNA"/>
</dbReference>
<keyword evidence="7 11" id="KW-0675">Receptor</keyword>
<dbReference type="EMBL" id="QBIY01004474">
    <property type="protein sequence ID" value="RXN38819.1"/>
    <property type="molecule type" value="Genomic_DNA"/>
</dbReference>
<dbReference type="GO" id="GO:0004930">
    <property type="term" value="F:G protein-coupled receptor activity"/>
    <property type="evidence" value="ECO:0007669"/>
    <property type="project" value="UniProtKB-KW"/>
</dbReference>
<evidence type="ECO:0000313" key="12">
    <source>
        <dbReference type="EMBL" id="RXN38819.1"/>
    </source>
</evidence>
<dbReference type="PRINTS" id="PR00237">
    <property type="entry name" value="GPCRRHODOPSN"/>
</dbReference>
<keyword evidence="2" id="KW-1003">Cell membrane</keyword>
<feature type="transmembrane region" description="Helical" evidence="9">
    <location>
        <begin position="271"/>
        <end position="293"/>
    </location>
</feature>
<comment type="subcellular location">
    <subcellularLocation>
        <location evidence="1">Cell membrane</location>
        <topology evidence="1">Multi-pass membrane protein</topology>
    </subcellularLocation>
</comment>
<dbReference type="InterPro" id="IPR017452">
    <property type="entry name" value="GPCR_Rhodpsn_7TM"/>
</dbReference>
<keyword evidence="3 9" id="KW-0812">Transmembrane</keyword>
<evidence type="ECO:0000256" key="9">
    <source>
        <dbReference type="SAM" id="Phobius"/>
    </source>
</evidence>
<feature type="transmembrane region" description="Helical" evidence="9">
    <location>
        <begin position="30"/>
        <end position="51"/>
    </location>
</feature>
<reference evidence="11 13" key="1">
    <citation type="submission" date="2018-03" db="EMBL/GenBank/DDBJ databases">
        <title>Draft genome sequence of Rohu Carp (Labeo rohita).</title>
        <authorList>
            <person name="Das P."/>
            <person name="Kushwaha B."/>
            <person name="Joshi C.G."/>
            <person name="Kumar D."/>
            <person name="Nagpure N.S."/>
            <person name="Sahoo L."/>
            <person name="Das S.P."/>
            <person name="Bit A."/>
            <person name="Patnaik S."/>
            <person name="Meher P.K."/>
            <person name="Jayasankar P."/>
            <person name="Koringa P.G."/>
            <person name="Patel N.V."/>
            <person name="Hinsu A.T."/>
            <person name="Kumar R."/>
            <person name="Pandey M."/>
            <person name="Agarwal S."/>
            <person name="Srivastava S."/>
            <person name="Singh M."/>
            <person name="Iquebal M.A."/>
            <person name="Jaiswal S."/>
            <person name="Angadi U.B."/>
            <person name="Kumar N."/>
            <person name="Raza M."/>
            <person name="Shah T.M."/>
            <person name="Rai A."/>
            <person name="Jena J.K."/>
        </authorList>
    </citation>
    <scope>NUCLEOTIDE SEQUENCE [LARGE SCALE GENOMIC DNA]</scope>
    <source>
        <strain evidence="11">DASCIFA01</strain>
        <tissue evidence="11">Testis</tissue>
    </source>
</reference>
<dbReference type="SUPFAM" id="SSF81321">
    <property type="entry name" value="Family A G protein-coupled receptor-like"/>
    <property type="match status" value="1"/>
</dbReference>
<feature type="transmembrane region" description="Helical" evidence="9">
    <location>
        <begin position="63"/>
        <end position="85"/>
    </location>
</feature>
<dbReference type="PROSITE" id="PS50262">
    <property type="entry name" value="G_PROTEIN_RECEP_F1_2"/>
    <property type="match status" value="1"/>
</dbReference>
<dbReference type="Proteomes" id="UP000290572">
    <property type="component" value="Unassembled WGS sequence"/>
</dbReference>
<evidence type="ECO:0000313" key="11">
    <source>
        <dbReference type="EMBL" id="RXN33884.1"/>
    </source>
</evidence>
<name>A0A498NQQ3_LABRO</name>
<keyword evidence="13" id="KW-1185">Reference proteome</keyword>
<keyword evidence="6 9" id="KW-0472">Membrane</keyword>
<dbReference type="PANTHER" id="PTHR24231">
    <property type="entry name" value="PURINOCEPTOR-RELATED G-PROTEIN COUPLED RECEPTOR"/>
    <property type="match status" value="1"/>
</dbReference>
<keyword evidence="8" id="KW-0807">Transducer</keyword>
<evidence type="ECO:0000256" key="7">
    <source>
        <dbReference type="ARBA" id="ARBA00023170"/>
    </source>
</evidence>
<keyword evidence="4 9" id="KW-1133">Transmembrane helix</keyword>
<evidence type="ECO:0000256" key="5">
    <source>
        <dbReference type="ARBA" id="ARBA00023040"/>
    </source>
</evidence>
<evidence type="ECO:0000256" key="4">
    <source>
        <dbReference type="ARBA" id="ARBA00022989"/>
    </source>
</evidence>
<accession>A0A498NQQ3</accession>
<evidence type="ECO:0000256" key="3">
    <source>
        <dbReference type="ARBA" id="ARBA00022692"/>
    </source>
</evidence>
<feature type="transmembrane region" description="Helical" evidence="9">
    <location>
        <begin position="189"/>
        <end position="212"/>
    </location>
</feature>